<dbReference type="CDD" id="cd09272">
    <property type="entry name" value="RNase_HI_RT_Ty1"/>
    <property type="match status" value="1"/>
</dbReference>
<organism evidence="1 2">
    <name type="scientific">Cucumis melo var. makuwa</name>
    <name type="common">Oriental melon</name>
    <dbReference type="NCBI Taxonomy" id="1194695"/>
    <lineage>
        <taxon>Eukaryota</taxon>
        <taxon>Viridiplantae</taxon>
        <taxon>Streptophyta</taxon>
        <taxon>Embryophyta</taxon>
        <taxon>Tracheophyta</taxon>
        <taxon>Spermatophyta</taxon>
        <taxon>Magnoliopsida</taxon>
        <taxon>eudicotyledons</taxon>
        <taxon>Gunneridae</taxon>
        <taxon>Pentapetalae</taxon>
        <taxon>rosids</taxon>
        <taxon>fabids</taxon>
        <taxon>Cucurbitales</taxon>
        <taxon>Cucurbitaceae</taxon>
        <taxon>Benincaseae</taxon>
        <taxon>Cucumis</taxon>
    </lineage>
</organism>
<reference evidence="1 2" key="1">
    <citation type="submission" date="2019-08" db="EMBL/GenBank/DDBJ databases">
        <title>Draft genome sequences of two oriental melons (Cucumis melo L. var makuwa).</title>
        <authorList>
            <person name="Kwon S.-Y."/>
        </authorList>
    </citation>
    <scope>NUCLEOTIDE SEQUENCE [LARGE SCALE GENOMIC DNA]</scope>
    <source>
        <strain evidence="2">cv. Chang Bougi</strain>
        <tissue evidence="1">Leaf</tissue>
    </source>
</reference>
<evidence type="ECO:0000313" key="2">
    <source>
        <dbReference type="Proteomes" id="UP000321947"/>
    </source>
</evidence>
<sequence>MTKRSFTGKGLRAKTSLVLVHSDLCGPINVKARGGYEYFISFIDDYSRKNYKDTSISSRWRVNGVAIPRLFDRTWNPITTLCTYGRVVRQLDRYLGVSEAQIVTPDNGIEDPLTFKQAMNDVDYDQWVKAMDLEMESMYSNSIWTLVDQPNNGSKDLILTRYADSDFQYDKDARKSTSGSIFTLNRGAVVLKSIKQSCIADSTMEVEYAAGCEAAKEALQIHENLEVINEESTLHKRHAQYNQHLQALRCNGIRLALPSLCRSGARPALTTALLSLSTLNVNNGI</sequence>
<evidence type="ECO:0000313" key="1">
    <source>
        <dbReference type="EMBL" id="TYK23403.1"/>
    </source>
</evidence>
<dbReference type="EMBL" id="SSTD01004586">
    <property type="protein sequence ID" value="TYK23403.1"/>
    <property type="molecule type" value="Genomic_DNA"/>
</dbReference>
<protein>
    <submittedName>
        <fullName evidence="1">Gag/pol protein</fullName>
    </submittedName>
</protein>
<comment type="caution">
    <text evidence="1">The sequence shown here is derived from an EMBL/GenBank/DDBJ whole genome shotgun (WGS) entry which is preliminary data.</text>
</comment>
<dbReference type="AlphaFoldDB" id="A0A5D3DII8"/>
<dbReference type="Proteomes" id="UP000321947">
    <property type="component" value="Unassembled WGS sequence"/>
</dbReference>
<gene>
    <name evidence="1" type="ORF">E5676_scaffold142G004710</name>
</gene>
<name>A0A5D3DII8_CUCMM</name>
<accession>A0A5D3DII8</accession>
<proteinExistence type="predicted"/>